<protein>
    <submittedName>
        <fullName evidence="2">Uncharacterized protein</fullName>
    </submittedName>
</protein>
<accession>A0A7C8NSG8</accession>
<evidence type="ECO:0000313" key="2">
    <source>
        <dbReference type="EMBL" id="KAF3129548.1"/>
    </source>
</evidence>
<name>A0A7C8NSG8_ORBOL</name>
<evidence type="ECO:0000313" key="4">
    <source>
        <dbReference type="Proteomes" id="UP000480548"/>
    </source>
</evidence>
<dbReference type="Proteomes" id="UP000480548">
    <property type="component" value="Unassembled WGS sequence"/>
</dbReference>
<dbReference type="EMBL" id="WIQZ01000061">
    <property type="protein sequence ID" value="KAF3129548.1"/>
    <property type="molecule type" value="Genomic_DNA"/>
</dbReference>
<gene>
    <name evidence="1" type="ORF">TWF102_001138</name>
    <name evidence="2" type="ORF">TWF703_008835</name>
</gene>
<comment type="caution">
    <text evidence="2">The sequence shown here is derived from an EMBL/GenBank/DDBJ whole genome shotgun (WGS) entry which is preliminary data.</text>
</comment>
<dbReference type="EMBL" id="WIQW01000114">
    <property type="protein sequence ID" value="KAF3082576.1"/>
    <property type="molecule type" value="Genomic_DNA"/>
</dbReference>
<proteinExistence type="predicted"/>
<organism evidence="2 4">
    <name type="scientific">Orbilia oligospora</name>
    <name type="common">Nematode-trapping fungus</name>
    <name type="synonym">Arthrobotrys oligospora</name>
    <dbReference type="NCBI Taxonomy" id="2813651"/>
    <lineage>
        <taxon>Eukaryota</taxon>
        <taxon>Fungi</taxon>
        <taxon>Dikarya</taxon>
        <taxon>Ascomycota</taxon>
        <taxon>Pezizomycotina</taxon>
        <taxon>Orbiliomycetes</taxon>
        <taxon>Orbiliales</taxon>
        <taxon>Orbiliaceae</taxon>
        <taxon>Orbilia</taxon>
    </lineage>
</organism>
<evidence type="ECO:0000313" key="3">
    <source>
        <dbReference type="Proteomes" id="UP000475325"/>
    </source>
</evidence>
<reference evidence="3 4" key="1">
    <citation type="submission" date="2019-06" db="EMBL/GenBank/DDBJ databases">
        <authorList>
            <person name="Palmer J.M."/>
        </authorList>
    </citation>
    <scope>NUCLEOTIDE SEQUENCE [LARGE SCALE GENOMIC DNA]</scope>
    <source>
        <strain evidence="1 3">TWF102</strain>
        <strain evidence="2 4">TWF703</strain>
    </source>
</reference>
<sequence length="312" mass="35441">MCFFNRLRFKCGHTQTCIFQTCTTARHTRGRTYHTTCRPSKRSNRNVRTWDLLGSCENCLRLQYGGSRSYSMGTGIGIPSDYNNRYGMHGYGYDAFGSGSMGEGYYPYYPAGDRVYNNYGYTGGYNTPRYWDRDHHHHHYHNRGYNNYNFINPYSSHHHQRRHHHQISSTNPDECDEVNCMNINTPKDIERNFIRSGWGSPYIGSGGNRGALGGDGYGGYGYGYNSSRNRLLDSMQGGMGMGYPYGIDDGRYMYQDDIEGMGMRGLSPELETTQLRAIEGGDSYDGYDGVGARSPFVGRRGRTHVPDAHMVD</sequence>
<dbReference type="AlphaFoldDB" id="A0A7C8NSG8"/>
<dbReference type="Proteomes" id="UP000475325">
    <property type="component" value="Unassembled WGS sequence"/>
</dbReference>
<evidence type="ECO:0000313" key="1">
    <source>
        <dbReference type="EMBL" id="KAF3082576.1"/>
    </source>
</evidence>